<evidence type="ECO:0000256" key="2">
    <source>
        <dbReference type="ARBA" id="ARBA00023157"/>
    </source>
</evidence>
<evidence type="ECO:0000259" key="4">
    <source>
        <dbReference type="SMART" id="SM00560"/>
    </source>
</evidence>
<protein>
    <recommendedName>
        <fullName evidence="4">LamG-like jellyroll fold domain-containing protein</fullName>
    </recommendedName>
</protein>
<evidence type="ECO:0000256" key="1">
    <source>
        <dbReference type="ARBA" id="ARBA00022729"/>
    </source>
</evidence>
<dbReference type="InterPro" id="IPR006558">
    <property type="entry name" value="LamG-like"/>
</dbReference>
<dbReference type="EMBL" id="BONC01000009">
    <property type="protein sequence ID" value="GIF55775.1"/>
    <property type="molecule type" value="Genomic_DNA"/>
</dbReference>
<accession>A0ABQ4BZ21</accession>
<dbReference type="SUPFAM" id="SSF49899">
    <property type="entry name" value="Concanavalin A-like lectins/glucanases"/>
    <property type="match status" value="1"/>
</dbReference>
<dbReference type="Gene3D" id="2.60.120.200">
    <property type="match status" value="1"/>
</dbReference>
<gene>
    <name evidence="5" type="ORF">Air01nite_18700</name>
</gene>
<keyword evidence="2" id="KW-1015">Disulfide bond</keyword>
<comment type="caution">
    <text evidence="5">The sequence shown here is derived from an EMBL/GenBank/DDBJ whole genome shotgun (WGS) entry which is preliminary data.</text>
</comment>
<feature type="chain" id="PRO_5046888964" description="LamG-like jellyroll fold domain-containing protein" evidence="3">
    <location>
        <begin position="33"/>
        <end position="964"/>
    </location>
</feature>
<evidence type="ECO:0000313" key="6">
    <source>
        <dbReference type="Proteomes" id="UP000624325"/>
    </source>
</evidence>
<evidence type="ECO:0000313" key="5">
    <source>
        <dbReference type="EMBL" id="GIF55775.1"/>
    </source>
</evidence>
<evidence type="ECO:0000256" key="3">
    <source>
        <dbReference type="SAM" id="SignalP"/>
    </source>
</evidence>
<keyword evidence="1 3" id="KW-0732">Signal</keyword>
<feature type="domain" description="LamG-like jellyroll fold" evidence="4">
    <location>
        <begin position="801"/>
        <end position="957"/>
    </location>
</feature>
<sequence>MGRRQGRIVGTLLALTLGAGLVPLSGAPVAAAAETVDCSASTAATAGQAALLADACDKPVEALDARTEFEQVYVEPTGARRLVAAITAQRVHRADGSWADVDPTLRAVEGGFTPIASTADMRFSGGGAGPLVTWQEGASEFTLSWPGRLPAPRIDGDTAVYESVLPDVNLHVTALAEGFRHVLEVKTPEAAANPALTKVRFVLGGDLRPQTSPDGGLHIVDASGTAVVTALGAAMWDSATGQQTVKGGRTQATALDVPRELVSDAREPGERAATAPVRVTLAGDDMLLTPDTELLTSASTVFPLFIDPVFNKNRSKWAYESSNAENNDATAMRVGRQAPPDGSGEKYRSFFEFSVPELRGQHIVSAYMDLQLDHSFSCGATPVYLFRPGGNITVSNGGRMAWNSHPLGSGAQKLLDTWSGNANETGGCGVADQGDADVILDDPRIKTDLQAAATANWTLYTVGLCACDENGQGESDQQRWKRFYPDSTYLIVTYDLPPYPVVAQPFSQTTDCYKQCSSPAIVRDTTPTLNVTVADPYGGVLRTIFEVRTAPSDTAPVVAWNYSPWNPVNTSTPAVTTAGTSTPGTASWQVPVTLTSGTTYYWRASTGDEVGLWNDMGVGVWQTLTIDNAPPTVTNVSSSQYPLKAWGAVVNTPGTFAITGAGDAVEWTWQVDGGTVQTVTSPSVPYTPVKDMVRVLSVKAIDKAGNTSGSAFNHEFWVKPLPNRCWNWRMDEAVGATTAADKGNTDTADQLCGPIGSTVNAKNGTLSPGASFVTGGKSGNAASFTGTGKITTSGPALDTRESFTVMAWVRPSSLVSGDQTILSQDGVNGSRFQLHYDKDANAGAGGWCFSTRAADNTAAPVSACATGMFDGAPLFPPADNVWVHLAGTYDKTTSEIKVWVMGDGLSCTGEVAAATATGSWAAGGSFVIGRARSGGETEFFKGLADKVYAHQRVLAASEICQSLA</sequence>
<name>A0ABQ4BZ21_9ACTN</name>
<dbReference type="Proteomes" id="UP000624325">
    <property type="component" value="Unassembled WGS sequence"/>
</dbReference>
<dbReference type="InterPro" id="IPR013320">
    <property type="entry name" value="ConA-like_dom_sf"/>
</dbReference>
<keyword evidence="6" id="KW-1185">Reference proteome</keyword>
<reference evidence="5 6" key="1">
    <citation type="submission" date="2021-01" db="EMBL/GenBank/DDBJ databases">
        <title>Whole genome shotgun sequence of Asanoa iriomotensis NBRC 100142.</title>
        <authorList>
            <person name="Komaki H."/>
            <person name="Tamura T."/>
        </authorList>
    </citation>
    <scope>NUCLEOTIDE SEQUENCE [LARGE SCALE GENOMIC DNA]</scope>
    <source>
        <strain evidence="5 6">NBRC 100142</strain>
    </source>
</reference>
<proteinExistence type="predicted"/>
<feature type="signal peptide" evidence="3">
    <location>
        <begin position="1"/>
        <end position="32"/>
    </location>
</feature>
<dbReference type="SMART" id="SM00560">
    <property type="entry name" value="LamGL"/>
    <property type="match status" value="1"/>
</dbReference>
<dbReference type="Pfam" id="PF13385">
    <property type="entry name" value="Laminin_G_3"/>
    <property type="match status" value="1"/>
</dbReference>
<organism evidence="5 6">
    <name type="scientific">Asanoa iriomotensis</name>
    <dbReference type="NCBI Taxonomy" id="234613"/>
    <lineage>
        <taxon>Bacteria</taxon>
        <taxon>Bacillati</taxon>
        <taxon>Actinomycetota</taxon>
        <taxon>Actinomycetes</taxon>
        <taxon>Micromonosporales</taxon>
        <taxon>Micromonosporaceae</taxon>
        <taxon>Asanoa</taxon>
    </lineage>
</organism>